<dbReference type="Pfam" id="PF14780">
    <property type="entry name" value="NEPRO_N"/>
    <property type="match status" value="1"/>
</dbReference>
<feature type="domain" description="Nucleolus and neural progenitor protein-like N-terminal" evidence="2">
    <location>
        <begin position="6"/>
        <end position="129"/>
    </location>
</feature>
<proteinExistence type="predicted"/>
<organism evidence="3 4">
    <name type="scientific">Batillaria attramentaria</name>
    <dbReference type="NCBI Taxonomy" id="370345"/>
    <lineage>
        <taxon>Eukaryota</taxon>
        <taxon>Metazoa</taxon>
        <taxon>Spiralia</taxon>
        <taxon>Lophotrochozoa</taxon>
        <taxon>Mollusca</taxon>
        <taxon>Gastropoda</taxon>
        <taxon>Caenogastropoda</taxon>
        <taxon>Sorbeoconcha</taxon>
        <taxon>Cerithioidea</taxon>
        <taxon>Batillariidae</taxon>
        <taxon>Batillaria</taxon>
    </lineage>
</organism>
<feature type="compositionally biased region" description="Basic residues" evidence="1">
    <location>
        <begin position="346"/>
        <end position="358"/>
    </location>
</feature>
<feature type="compositionally biased region" description="Polar residues" evidence="1">
    <location>
        <begin position="384"/>
        <end position="394"/>
    </location>
</feature>
<feature type="compositionally biased region" description="Basic and acidic residues" evidence="1">
    <location>
        <begin position="368"/>
        <end position="380"/>
    </location>
</feature>
<keyword evidence="4" id="KW-1185">Reference proteome</keyword>
<accession>A0ABD0K037</accession>
<dbReference type="AlphaFoldDB" id="A0ABD0K037"/>
<dbReference type="EMBL" id="JACVVK020000283">
    <property type="protein sequence ID" value="KAK7480360.1"/>
    <property type="molecule type" value="Genomic_DNA"/>
</dbReference>
<dbReference type="InterPro" id="IPR027951">
    <property type="entry name" value="Nepro_N"/>
</dbReference>
<evidence type="ECO:0000313" key="4">
    <source>
        <dbReference type="Proteomes" id="UP001519460"/>
    </source>
</evidence>
<dbReference type="Proteomes" id="UP001519460">
    <property type="component" value="Unassembled WGS sequence"/>
</dbReference>
<reference evidence="3 4" key="1">
    <citation type="journal article" date="2023" name="Sci. Data">
        <title>Genome assembly of the Korean intertidal mud-creeper Batillaria attramentaria.</title>
        <authorList>
            <person name="Patra A.K."/>
            <person name="Ho P.T."/>
            <person name="Jun S."/>
            <person name="Lee S.J."/>
            <person name="Kim Y."/>
            <person name="Won Y.J."/>
        </authorList>
    </citation>
    <scope>NUCLEOTIDE SEQUENCE [LARGE SCALE GENOMIC DNA]</scope>
    <source>
        <strain evidence="3">Wonlab-2016</strain>
    </source>
</reference>
<name>A0ABD0K037_9CAEN</name>
<protein>
    <recommendedName>
        <fullName evidence="2">Nucleolus and neural progenitor protein-like N-terminal domain-containing protein</fullName>
    </recommendedName>
</protein>
<gene>
    <name evidence="3" type="ORF">BaRGS_00028407</name>
</gene>
<evidence type="ECO:0000313" key="3">
    <source>
        <dbReference type="EMBL" id="KAK7480360.1"/>
    </source>
</evidence>
<comment type="caution">
    <text evidence="3">The sequence shown here is derived from an EMBL/GenBank/DDBJ whole genome shotgun (WGS) entry which is preliminary data.</text>
</comment>
<evidence type="ECO:0000256" key="1">
    <source>
        <dbReference type="SAM" id="MobiDB-lite"/>
    </source>
</evidence>
<sequence length="519" mass="58387">MLDYQDISPPIACRLKMTPTSENIGILQEAKAALHMFMETQSHECIMKMAEENRLLERILYKKAGQLRSCKSQQCLRQLHRSLKRLFEVNPPAPVADLLQDFQNAVLEEGIPVYLPSRQTTEYVLVHLMRLQEEQELPRDILPAEVGGTSIMNQAEEDELTLLLEASSQTGAASDSDEEQVLPAFRKTSETTHSGVLLEDLGDPVSVSDIEMGDEDLTPDLETASVNWKQTVHLPHEGKQQMTTAQLMERIQKAPTIRDLQLLLKRCRQILPSTSITKQKKCAMSLTSLQARSQMAERSKNIAAGQKLLSQGRKKLLQLLKSAKPKPLKGAENGENLWHAEGSSKKPSRQKKSKRGKLSRTTAAENSHGQRDEHTLHDTTTETAVCSGSPSYTDSPKKGKRTPKVNSSQHTDEVDETGEESTNKQVSLLSTKQQLVKIVRSVKRKQQFKLKGSLFELQEPEAAELLPHLQSIRSKLKTVKTKEEGDTLLVKATKRLWKAVRCRQALRSQWKLMKRKALC</sequence>
<feature type="region of interest" description="Disordered" evidence="1">
    <location>
        <begin position="322"/>
        <end position="425"/>
    </location>
</feature>
<evidence type="ECO:0000259" key="2">
    <source>
        <dbReference type="Pfam" id="PF14780"/>
    </source>
</evidence>